<evidence type="ECO:0000313" key="1">
    <source>
        <dbReference type="EMBL" id="CAG5072919.1"/>
    </source>
</evidence>
<sequence>MLIPAIKREIARFNIGDCAELVHLPHRTGQEIRIPVTVRQVVRDGYVVDTENQKGINVDRKALRLTETSFGEFDRI</sequence>
<evidence type="ECO:0000313" key="2">
    <source>
        <dbReference type="Proteomes" id="UP000679725"/>
    </source>
</evidence>
<name>A0ABN7RCG7_9BACT</name>
<gene>
    <name evidence="1" type="ORF">DYBT9623_04456</name>
</gene>
<protein>
    <submittedName>
        <fullName evidence="1">Uncharacterized protein</fullName>
    </submittedName>
</protein>
<reference evidence="1 2" key="1">
    <citation type="submission" date="2021-04" db="EMBL/GenBank/DDBJ databases">
        <authorList>
            <person name="Rodrigo-Torres L."/>
            <person name="Arahal R. D."/>
            <person name="Lucena T."/>
        </authorList>
    </citation>
    <scope>NUCLEOTIDE SEQUENCE [LARGE SCALE GENOMIC DNA]</scope>
    <source>
        <strain evidence="1 2">CECT 9623</strain>
    </source>
</reference>
<dbReference type="EMBL" id="CAJRAU010000007">
    <property type="protein sequence ID" value="CAG5072919.1"/>
    <property type="molecule type" value="Genomic_DNA"/>
</dbReference>
<proteinExistence type="predicted"/>
<keyword evidence="2" id="KW-1185">Reference proteome</keyword>
<accession>A0ABN7RCG7</accession>
<comment type="caution">
    <text evidence="1">The sequence shown here is derived from an EMBL/GenBank/DDBJ whole genome shotgun (WGS) entry which is preliminary data.</text>
</comment>
<organism evidence="1 2">
    <name type="scientific">Dyadobacter linearis</name>
    <dbReference type="NCBI Taxonomy" id="2823330"/>
    <lineage>
        <taxon>Bacteria</taxon>
        <taxon>Pseudomonadati</taxon>
        <taxon>Bacteroidota</taxon>
        <taxon>Cytophagia</taxon>
        <taxon>Cytophagales</taxon>
        <taxon>Spirosomataceae</taxon>
        <taxon>Dyadobacter</taxon>
    </lineage>
</organism>
<dbReference type="Proteomes" id="UP000679725">
    <property type="component" value="Unassembled WGS sequence"/>
</dbReference>